<dbReference type="PRINTS" id="PR01039">
    <property type="entry name" value="TRNASYNTHTRP"/>
</dbReference>
<dbReference type="PANTHER" id="PTHR43766:SF1">
    <property type="entry name" value="TRYPTOPHAN--TRNA LIGASE, MITOCHONDRIAL"/>
    <property type="match status" value="1"/>
</dbReference>
<dbReference type="GO" id="GO:0006436">
    <property type="term" value="P:tryptophanyl-tRNA aminoacylation"/>
    <property type="evidence" value="ECO:0007669"/>
    <property type="project" value="UniProtKB-UniRule"/>
</dbReference>
<dbReference type="Gene3D" id="3.40.50.620">
    <property type="entry name" value="HUPs"/>
    <property type="match status" value="1"/>
</dbReference>
<protein>
    <recommendedName>
        <fullName evidence="2 9">Tryptophan--tRNA ligase</fullName>
        <ecNumber evidence="2 9">6.1.1.2</ecNumber>
    </recommendedName>
</protein>
<evidence type="ECO:0000256" key="4">
    <source>
        <dbReference type="ARBA" id="ARBA00022741"/>
    </source>
</evidence>
<gene>
    <name evidence="11" type="ORF">UR67_C0005G0066</name>
</gene>
<dbReference type="EMBL" id="LBQB01000005">
    <property type="protein sequence ID" value="KKP69577.1"/>
    <property type="molecule type" value="Genomic_DNA"/>
</dbReference>
<name>A0A0G0EQF3_UNCC3</name>
<reference evidence="11 12" key="1">
    <citation type="journal article" date="2015" name="Nature">
        <title>rRNA introns, odd ribosomes, and small enigmatic genomes across a large radiation of phyla.</title>
        <authorList>
            <person name="Brown C.T."/>
            <person name="Hug L.A."/>
            <person name="Thomas B.C."/>
            <person name="Sharon I."/>
            <person name="Castelle C.J."/>
            <person name="Singh A."/>
            <person name="Wilkins M.J."/>
            <person name="Williams K.H."/>
            <person name="Banfield J.F."/>
        </authorList>
    </citation>
    <scope>NUCLEOTIDE SEQUENCE [LARGE SCALE GENOMIC DNA]</scope>
</reference>
<keyword evidence="6 10" id="KW-0648">Protein biosynthesis</keyword>
<dbReference type="PANTHER" id="PTHR43766">
    <property type="entry name" value="TRYPTOPHAN--TRNA LIGASE, MITOCHONDRIAL"/>
    <property type="match status" value="1"/>
</dbReference>
<comment type="catalytic activity">
    <reaction evidence="8">
        <text>tRNA(Trp) + L-tryptophan + ATP = L-tryptophyl-tRNA(Trp) + AMP + diphosphate + H(+)</text>
        <dbReference type="Rhea" id="RHEA:24080"/>
        <dbReference type="Rhea" id="RHEA-COMP:9671"/>
        <dbReference type="Rhea" id="RHEA-COMP:9705"/>
        <dbReference type="ChEBI" id="CHEBI:15378"/>
        <dbReference type="ChEBI" id="CHEBI:30616"/>
        <dbReference type="ChEBI" id="CHEBI:33019"/>
        <dbReference type="ChEBI" id="CHEBI:57912"/>
        <dbReference type="ChEBI" id="CHEBI:78442"/>
        <dbReference type="ChEBI" id="CHEBI:78535"/>
        <dbReference type="ChEBI" id="CHEBI:456215"/>
        <dbReference type="EC" id="6.1.1.2"/>
    </reaction>
</comment>
<evidence type="ECO:0000313" key="11">
    <source>
        <dbReference type="EMBL" id="KKP69577.1"/>
    </source>
</evidence>
<dbReference type="NCBIfam" id="TIGR00233">
    <property type="entry name" value="trpS"/>
    <property type="match status" value="1"/>
</dbReference>
<comment type="similarity">
    <text evidence="1 10">Belongs to the class-I aminoacyl-tRNA synthetase family.</text>
</comment>
<dbReference type="EC" id="6.1.1.2" evidence="2 9"/>
<evidence type="ECO:0000256" key="10">
    <source>
        <dbReference type="RuleBase" id="RU363036"/>
    </source>
</evidence>
<evidence type="ECO:0000256" key="1">
    <source>
        <dbReference type="ARBA" id="ARBA00005594"/>
    </source>
</evidence>
<organism evidence="11 12">
    <name type="scientific">candidate division CPR3 bacterium GW2011_GWF2_35_18</name>
    <dbReference type="NCBI Taxonomy" id="1618350"/>
    <lineage>
        <taxon>Bacteria</taxon>
        <taxon>Bacteria division CPR3</taxon>
    </lineage>
</organism>
<keyword evidence="3 10" id="KW-0436">Ligase</keyword>
<evidence type="ECO:0000256" key="7">
    <source>
        <dbReference type="ARBA" id="ARBA00023146"/>
    </source>
</evidence>
<keyword evidence="7 10" id="KW-0030">Aminoacyl-tRNA synthetase</keyword>
<evidence type="ECO:0000313" key="12">
    <source>
        <dbReference type="Proteomes" id="UP000034581"/>
    </source>
</evidence>
<comment type="caution">
    <text evidence="11">The sequence shown here is derived from an EMBL/GenBank/DDBJ whole genome shotgun (WGS) entry which is preliminary data.</text>
</comment>
<evidence type="ECO:0000256" key="8">
    <source>
        <dbReference type="ARBA" id="ARBA00049929"/>
    </source>
</evidence>
<dbReference type="Gene3D" id="1.10.240.10">
    <property type="entry name" value="Tyrosyl-Transfer RNA Synthetase"/>
    <property type="match status" value="1"/>
</dbReference>
<dbReference type="STRING" id="1618350.UR67_C0005G0066"/>
<evidence type="ECO:0000256" key="9">
    <source>
        <dbReference type="NCBIfam" id="TIGR00233"/>
    </source>
</evidence>
<dbReference type="InterPro" id="IPR002305">
    <property type="entry name" value="aa-tRNA-synth_Ic"/>
</dbReference>
<evidence type="ECO:0000256" key="6">
    <source>
        <dbReference type="ARBA" id="ARBA00022917"/>
    </source>
</evidence>
<dbReference type="FunFam" id="1.10.240.10:FF:000005">
    <property type="entry name" value="Tryptophan--tRNA ligase"/>
    <property type="match status" value="1"/>
</dbReference>
<evidence type="ECO:0000256" key="2">
    <source>
        <dbReference type="ARBA" id="ARBA00013161"/>
    </source>
</evidence>
<dbReference type="CDD" id="cd00806">
    <property type="entry name" value="TrpRS_core"/>
    <property type="match status" value="1"/>
</dbReference>
<dbReference type="PATRIC" id="fig|1618350.3.peg.803"/>
<dbReference type="InterPro" id="IPR002306">
    <property type="entry name" value="Trp-tRNA-ligase"/>
</dbReference>
<keyword evidence="5 10" id="KW-0067">ATP-binding</keyword>
<dbReference type="GO" id="GO:0005524">
    <property type="term" value="F:ATP binding"/>
    <property type="evidence" value="ECO:0007669"/>
    <property type="project" value="UniProtKB-KW"/>
</dbReference>
<dbReference type="Proteomes" id="UP000034581">
    <property type="component" value="Unassembled WGS sequence"/>
</dbReference>
<accession>A0A0G0EQF3</accession>
<evidence type="ECO:0000256" key="5">
    <source>
        <dbReference type="ARBA" id="ARBA00022840"/>
    </source>
</evidence>
<dbReference type="InterPro" id="IPR050203">
    <property type="entry name" value="Trp-tRNA_synthetase"/>
</dbReference>
<keyword evidence="4 10" id="KW-0547">Nucleotide-binding</keyword>
<dbReference type="SUPFAM" id="SSF52374">
    <property type="entry name" value="Nucleotidylyl transferase"/>
    <property type="match status" value="1"/>
</dbReference>
<sequence length="331" mass="37433">MKNKIKQKVFSGIRATGQLHLGNYLGAVKGMLALQETHDCIFSVVDLHTITTPYDPDSLQNSILEIAIDYLAAGLDPKKCKIEVQSFVPEHIELAYLLSTIYPVSRLQQLPTYKDKTLQHPKYQNMGLLFYPILMAADILLYKTELVPAGVDQEPHIEVTREIARKFNAMFGETFPEVKRMETVGEYVPSLLGTGKMSKSVPGSYINLADSPDVIYEKMSKAKTDSGPQSKMSKLPEEGAVANLFKIFGLFDVKRAKVFESQYLEGSIKYMEMKETLAEVIIEVLQPIREKRNDLERNKEYVKKILLEGSIEARHEAKINLNEVKQKMGLI</sequence>
<proteinExistence type="inferred from homology"/>
<dbReference type="InterPro" id="IPR014729">
    <property type="entry name" value="Rossmann-like_a/b/a_fold"/>
</dbReference>
<dbReference type="Pfam" id="PF00579">
    <property type="entry name" value="tRNA-synt_1b"/>
    <property type="match status" value="1"/>
</dbReference>
<dbReference type="GO" id="GO:0004830">
    <property type="term" value="F:tryptophan-tRNA ligase activity"/>
    <property type="evidence" value="ECO:0007669"/>
    <property type="project" value="UniProtKB-UniRule"/>
</dbReference>
<dbReference type="AlphaFoldDB" id="A0A0G0EQF3"/>
<evidence type="ECO:0000256" key="3">
    <source>
        <dbReference type="ARBA" id="ARBA00022598"/>
    </source>
</evidence>
<dbReference type="GO" id="GO:0005829">
    <property type="term" value="C:cytosol"/>
    <property type="evidence" value="ECO:0007669"/>
    <property type="project" value="TreeGrafter"/>
</dbReference>